<name>A0A1E3PN99_9ASCO</name>
<organism evidence="3 4">
    <name type="scientific">Nadsonia fulvescens var. elongata DSM 6958</name>
    <dbReference type="NCBI Taxonomy" id="857566"/>
    <lineage>
        <taxon>Eukaryota</taxon>
        <taxon>Fungi</taxon>
        <taxon>Dikarya</taxon>
        <taxon>Ascomycota</taxon>
        <taxon>Saccharomycotina</taxon>
        <taxon>Dipodascomycetes</taxon>
        <taxon>Dipodascales</taxon>
        <taxon>Dipodascales incertae sedis</taxon>
        <taxon>Nadsonia</taxon>
    </lineage>
</organism>
<dbReference type="EMBL" id="KV454407">
    <property type="protein sequence ID" value="ODQ66906.1"/>
    <property type="molecule type" value="Genomic_DNA"/>
</dbReference>
<keyword evidence="2" id="KW-1133">Transmembrane helix</keyword>
<accession>A0A1E3PN99</accession>
<evidence type="ECO:0000256" key="2">
    <source>
        <dbReference type="SAM" id="Phobius"/>
    </source>
</evidence>
<evidence type="ECO:0000313" key="3">
    <source>
        <dbReference type="EMBL" id="ODQ66906.1"/>
    </source>
</evidence>
<evidence type="ECO:0000313" key="4">
    <source>
        <dbReference type="Proteomes" id="UP000095009"/>
    </source>
</evidence>
<feature type="compositionally biased region" description="Polar residues" evidence="1">
    <location>
        <begin position="7"/>
        <end position="16"/>
    </location>
</feature>
<protein>
    <submittedName>
        <fullName evidence="3">Uncharacterized protein</fullName>
    </submittedName>
</protein>
<dbReference type="Proteomes" id="UP000095009">
    <property type="component" value="Unassembled WGS sequence"/>
</dbReference>
<feature type="region of interest" description="Disordered" evidence="1">
    <location>
        <begin position="1"/>
        <end position="35"/>
    </location>
</feature>
<feature type="transmembrane region" description="Helical" evidence="2">
    <location>
        <begin position="164"/>
        <end position="181"/>
    </location>
</feature>
<proteinExistence type="predicted"/>
<keyword evidence="4" id="KW-1185">Reference proteome</keyword>
<sequence>MSKGLRKSQNNSNKQLIQFDGNEVQSNSSMFESRPTGSIVEFPNPHTPGNFHECPTFTTTVTGDYQLERIPQTQYTAAETRPLRYSPAVGRNSAVNTTQAMPFWRPPNSHIKTMQVVSSKYNTLQKKNSNEVTETWPNSMTQKAKIVLLTLRITVGCLVLNHQPLWGLALFVLFFGSYAIDEMDNRLKKCRLMQTQNRNMAGYATCDNTDYRKIK</sequence>
<keyword evidence="2" id="KW-0812">Transmembrane</keyword>
<dbReference type="AlphaFoldDB" id="A0A1E3PN99"/>
<gene>
    <name evidence="3" type="ORF">NADFUDRAFT_40093</name>
</gene>
<keyword evidence="2" id="KW-0472">Membrane</keyword>
<reference evidence="3 4" key="1">
    <citation type="journal article" date="2016" name="Proc. Natl. Acad. Sci. U.S.A.">
        <title>Comparative genomics of biotechnologically important yeasts.</title>
        <authorList>
            <person name="Riley R."/>
            <person name="Haridas S."/>
            <person name="Wolfe K.H."/>
            <person name="Lopes M.R."/>
            <person name="Hittinger C.T."/>
            <person name="Goeker M."/>
            <person name="Salamov A.A."/>
            <person name="Wisecaver J.H."/>
            <person name="Long T.M."/>
            <person name="Calvey C.H."/>
            <person name="Aerts A.L."/>
            <person name="Barry K.W."/>
            <person name="Choi C."/>
            <person name="Clum A."/>
            <person name="Coughlan A.Y."/>
            <person name="Deshpande S."/>
            <person name="Douglass A.P."/>
            <person name="Hanson S.J."/>
            <person name="Klenk H.-P."/>
            <person name="LaButti K.M."/>
            <person name="Lapidus A."/>
            <person name="Lindquist E.A."/>
            <person name="Lipzen A.M."/>
            <person name="Meier-Kolthoff J.P."/>
            <person name="Ohm R.A."/>
            <person name="Otillar R.P."/>
            <person name="Pangilinan J.L."/>
            <person name="Peng Y."/>
            <person name="Rokas A."/>
            <person name="Rosa C.A."/>
            <person name="Scheuner C."/>
            <person name="Sibirny A.A."/>
            <person name="Slot J.C."/>
            <person name="Stielow J.B."/>
            <person name="Sun H."/>
            <person name="Kurtzman C.P."/>
            <person name="Blackwell M."/>
            <person name="Grigoriev I.V."/>
            <person name="Jeffries T.W."/>
        </authorList>
    </citation>
    <scope>NUCLEOTIDE SEQUENCE [LARGE SCALE GENOMIC DNA]</scope>
    <source>
        <strain evidence="3 4">DSM 6958</strain>
    </source>
</reference>
<evidence type="ECO:0000256" key="1">
    <source>
        <dbReference type="SAM" id="MobiDB-lite"/>
    </source>
</evidence>